<name>A0A517P3S1_9PLAN</name>
<dbReference type="Pfam" id="PF11181">
    <property type="entry name" value="YflT"/>
    <property type="match status" value="1"/>
</dbReference>
<dbReference type="Proteomes" id="UP000318741">
    <property type="component" value="Chromosome"/>
</dbReference>
<evidence type="ECO:0000259" key="2">
    <source>
        <dbReference type="Pfam" id="PF11181"/>
    </source>
</evidence>
<keyword evidence="4" id="KW-1185">Reference proteome</keyword>
<evidence type="ECO:0000256" key="1">
    <source>
        <dbReference type="SAM" id="MobiDB-lite"/>
    </source>
</evidence>
<gene>
    <name evidence="3" type="ORF">CA12_00870</name>
</gene>
<dbReference type="KEGG" id="acaf:CA12_00870"/>
<feature type="region of interest" description="Disordered" evidence="1">
    <location>
        <begin position="174"/>
        <end position="228"/>
    </location>
</feature>
<feature type="compositionally biased region" description="Polar residues" evidence="1">
    <location>
        <begin position="180"/>
        <end position="190"/>
    </location>
</feature>
<reference evidence="3 4" key="1">
    <citation type="submission" date="2019-02" db="EMBL/GenBank/DDBJ databases">
        <title>Deep-cultivation of Planctomycetes and their phenomic and genomic characterization uncovers novel biology.</title>
        <authorList>
            <person name="Wiegand S."/>
            <person name="Jogler M."/>
            <person name="Boedeker C."/>
            <person name="Pinto D."/>
            <person name="Vollmers J."/>
            <person name="Rivas-Marin E."/>
            <person name="Kohn T."/>
            <person name="Peeters S.H."/>
            <person name="Heuer A."/>
            <person name="Rast P."/>
            <person name="Oberbeckmann S."/>
            <person name="Bunk B."/>
            <person name="Jeske O."/>
            <person name="Meyerdierks A."/>
            <person name="Storesund J.E."/>
            <person name="Kallscheuer N."/>
            <person name="Luecker S."/>
            <person name="Lage O.M."/>
            <person name="Pohl T."/>
            <person name="Merkel B.J."/>
            <person name="Hornburger P."/>
            <person name="Mueller R.-W."/>
            <person name="Bruemmer F."/>
            <person name="Labrenz M."/>
            <person name="Spormann A.M."/>
            <person name="Op den Camp H."/>
            <person name="Overmann J."/>
            <person name="Amann R."/>
            <person name="Jetten M.S.M."/>
            <person name="Mascher T."/>
            <person name="Medema M.H."/>
            <person name="Devos D.P."/>
            <person name="Kaster A.-K."/>
            <person name="Ovreas L."/>
            <person name="Rohde M."/>
            <person name="Galperin M.Y."/>
            <person name="Jogler C."/>
        </authorList>
    </citation>
    <scope>NUCLEOTIDE SEQUENCE [LARGE SCALE GENOMIC DNA]</scope>
    <source>
        <strain evidence="3 4">CA12</strain>
    </source>
</reference>
<evidence type="ECO:0000313" key="4">
    <source>
        <dbReference type="Proteomes" id="UP000318741"/>
    </source>
</evidence>
<feature type="compositionally biased region" description="Polar residues" evidence="1">
    <location>
        <begin position="219"/>
        <end position="228"/>
    </location>
</feature>
<feature type="domain" description="General stress protein 17M-like" evidence="2">
    <location>
        <begin position="15"/>
        <end position="78"/>
    </location>
</feature>
<evidence type="ECO:0000313" key="3">
    <source>
        <dbReference type="EMBL" id="QDT14019.1"/>
    </source>
</evidence>
<dbReference type="InterPro" id="IPR052948">
    <property type="entry name" value="Low_temp-induced_all0457"/>
</dbReference>
<dbReference type="PANTHER" id="PTHR36109:SF2">
    <property type="entry name" value="MEMBRANE PROTEIN"/>
    <property type="match status" value="1"/>
</dbReference>
<dbReference type="EMBL" id="CP036265">
    <property type="protein sequence ID" value="QDT14019.1"/>
    <property type="molecule type" value="Genomic_DNA"/>
</dbReference>
<organism evidence="3 4">
    <name type="scientific">Alienimonas californiensis</name>
    <dbReference type="NCBI Taxonomy" id="2527989"/>
    <lineage>
        <taxon>Bacteria</taxon>
        <taxon>Pseudomonadati</taxon>
        <taxon>Planctomycetota</taxon>
        <taxon>Planctomycetia</taxon>
        <taxon>Planctomycetales</taxon>
        <taxon>Planctomycetaceae</taxon>
        <taxon>Alienimonas</taxon>
    </lineage>
</organism>
<proteinExistence type="predicted"/>
<dbReference type="AlphaFoldDB" id="A0A517P3S1"/>
<sequence>MATALTTNRTARDTVVGVFHSHAEARRAVNDLKAAGFSDDQIGVASRDREGTFAEQNEETMAEEGAVAGAATGLGAGALWGLGIVAGALPAIGPVIAGGALAAVAASAAGTAAAGGLIGALVGWGIPEEEANYYHSEFESGRTIVTVKCGEDRWEEAHRILDQTNAYDYHRRETEHAANPTATQRYNYEGQTVDRRSFDDANYDTSYEVSGQVDPLTGVDQTSRNRPR</sequence>
<dbReference type="RefSeq" id="WP_207622076.1">
    <property type="nucleotide sequence ID" value="NZ_CP036265.1"/>
</dbReference>
<dbReference type="PANTHER" id="PTHR36109">
    <property type="entry name" value="MEMBRANE PROTEIN-RELATED"/>
    <property type="match status" value="1"/>
</dbReference>
<protein>
    <submittedName>
        <fullName evidence="3">Heat induced stress protein YflT</fullName>
    </submittedName>
</protein>
<dbReference type="InterPro" id="IPR025889">
    <property type="entry name" value="GSP17M-like_dom"/>
</dbReference>
<accession>A0A517P3S1</accession>